<feature type="transmembrane region" description="Helical" evidence="4">
    <location>
        <begin position="32"/>
        <end position="55"/>
    </location>
</feature>
<proteinExistence type="predicted"/>
<feature type="transmembrane region" description="Helical" evidence="4">
    <location>
        <begin position="67"/>
        <end position="88"/>
    </location>
</feature>
<dbReference type="OrthoDB" id="413079at2759"/>
<protein>
    <submittedName>
        <fullName evidence="6">Major facilitator superfamily domain-containing protein 4A-like</fullName>
    </submittedName>
</protein>
<evidence type="ECO:0000256" key="4">
    <source>
        <dbReference type="SAM" id="Phobius"/>
    </source>
</evidence>
<sequence length="164" mass="18050">MYIKPPTMMMIDLVGCLVSTFFMLIFERYETALWLGTTGVGLFMSSVFPTSIALAEHYIEITAPVTSIMIVSAALGELFLPLLVGQVFERLGPVSFLAIAFCACLLALLIFILLRTVEEQDWFGFIWFVWCGQPPSSATDNPASPNVETGKTPVINTVEMNVQG</sequence>
<dbReference type="Gene3D" id="1.20.1250.20">
    <property type="entry name" value="MFS general substrate transporter like domains"/>
    <property type="match status" value="1"/>
</dbReference>
<evidence type="ECO:0000313" key="6">
    <source>
        <dbReference type="RefSeq" id="XP_031558937.1"/>
    </source>
</evidence>
<dbReference type="RefSeq" id="XP_031558937.1">
    <property type="nucleotide sequence ID" value="XM_031703077.1"/>
</dbReference>
<dbReference type="Proteomes" id="UP000515163">
    <property type="component" value="Unplaced"/>
</dbReference>
<dbReference type="KEGG" id="aten:116295297"/>
<feature type="transmembrane region" description="Helical" evidence="4">
    <location>
        <begin position="94"/>
        <end position="114"/>
    </location>
</feature>
<dbReference type="SUPFAM" id="SSF103473">
    <property type="entry name" value="MFS general substrate transporter"/>
    <property type="match status" value="1"/>
</dbReference>
<dbReference type="GeneID" id="116295297"/>
<evidence type="ECO:0000256" key="3">
    <source>
        <dbReference type="ARBA" id="ARBA00023136"/>
    </source>
</evidence>
<organism evidence="5 6">
    <name type="scientific">Actinia tenebrosa</name>
    <name type="common">Australian red waratah sea anemone</name>
    <dbReference type="NCBI Taxonomy" id="6105"/>
    <lineage>
        <taxon>Eukaryota</taxon>
        <taxon>Metazoa</taxon>
        <taxon>Cnidaria</taxon>
        <taxon>Anthozoa</taxon>
        <taxon>Hexacorallia</taxon>
        <taxon>Actiniaria</taxon>
        <taxon>Actiniidae</taxon>
        <taxon>Actinia</taxon>
    </lineage>
</organism>
<keyword evidence="2 4" id="KW-1133">Transmembrane helix</keyword>
<dbReference type="AlphaFoldDB" id="A0A6P8I223"/>
<evidence type="ECO:0000313" key="5">
    <source>
        <dbReference type="Proteomes" id="UP000515163"/>
    </source>
</evidence>
<dbReference type="PANTHER" id="PTHR23121:SF10">
    <property type="entry name" value="MAJOR FACILITATOR SUPERFAMILY DOMAIN-CONTAINING PROTEIN 4A"/>
    <property type="match status" value="1"/>
</dbReference>
<gene>
    <name evidence="6" type="primary">LOC116295297</name>
</gene>
<keyword evidence="5" id="KW-1185">Reference proteome</keyword>
<accession>A0A6P8I223</accession>
<evidence type="ECO:0000256" key="2">
    <source>
        <dbReference type="ARBA" id="ARBA00022989"/>
    </source>
</evidence>
<feature type="transmembrane region" description="Helical" evidence="4">
    <location>
        <begin position="7"/>
        <end position="26"/>
    </location>
</feature>
<dbReference type="InParanoid" id="A0A6P8I223"/>
<keyword evidence="1 4" id="KW-0812">Transmembrane</keyword>
<dbReference type="PANTHER" id="PTHR23121">
    <property type="entry name" value="SODIUM-DEPENDENT GLUCOSE TRANSPORTER 1"/>
    <property type="match status" value="1"/>
</dbReference>
<reference evidence="6" key="1">
    <citation type="submission" date="2025-08" db="UniProtKB">
        <authorList>
            <consortium name="RefSeq"/>
        </authorList>
    </citation>
    <scope>IDENTIFICATION</scope>
    <source>
        <tissue evidence="6">Tentacle</tissue>
    </source>
</reference>
<evidence type="ECO:0000256" key="1">
    <source>
        <dbReference type="ARBA" id="ARBA00022692"/>
    </source>
</evidence>
<dbReference type="InterPro" id="IPR036259">
    <property type="entry name" value="MFS_trans_sf"/>
</dbReference>
<keyword evidence="3 4" id="KW-0472">Membrane</keyword>
<name>A0A6P8I223_ACTTE</name>